<organism evidence="3">
    <name type="scientific">marine metagenome</name>
    <dbReference type="NCBI Taxonomy" id="408172"/>
    <lineage>
        <taxon>unclassified sequences</taxon>
        <taxon>metagenomes</taxon>
        <taxon>ecological metagenomes</taxon>
    </lineage>
</organism>
<evidence type="ECO:0000313" key="3">
    <source>
        <dbReference type="EMBL" id="SVD82932.1"/>
    </source>
</evidence>
<accession>A0A382YI17</accession>
<dbReference type="PANTHER" id="PTHR42788">
    <property type="entry name" value="TAURINE IMPORT ATP-BINDING PROTEIN-RELATED"/>
    <property type="match status" value="1"/>
</dbReference>
<dbReference type="GO" id="GO:0005524">
    <property type="term" value="F:ATP binding"/>
    <property type="evidence" value="ECO:0007669"/>
    <property type="project" value="InterPro"/>
</dbReference>
<dbReference type="Gene3D" id="3.40.50.300">
    <property type="entry name" value="P-loop containing nucleotide triphosphate hydrolases"/>
    <property type="match status" value="1"/>
</dbReference>
<protein>
    <recommendedName>
        <fullName evidence="2">ABC transporter domain-containing protein</fullName>
    </recommendedName>
</protein>
<sequence length="62" mass="6501">MNKSSDIVLEVKDLGVSFEDQEAIGKIDLSVARGEFIAILGPSGCGKSTLLNVLSGLLPPTR</sequence>
<feature type="non-terminal residue" evidence="3">
    <location>
        <position position="62"/>
    </location>
</feature>
<dbReference type="InterPro" id="IPR050166">
    <property type="entry name" value="ABC_transporter_ATP-bind"/>
</dbReference>
<dbReference type="PANTHER" id="PTHR42788:SF13">
    <property type="entry name" value="ALIPHATIC SULFONATES IMPORT ATP-BINDING PROTEIN SSUB"/>
    <property type="match status" value="1"/>
</dbReference>
<name>A0A382YI17_9ZZZZ</name>
<reference evidence="3" key="1">
    <citation type="submission" date="2018-05" db="EMBL/GenBank/DDBJ databases">
        <authorList>
            <person name="Lanie J.A."/>
            <person name="Ng W.-L."/>
            <person name="Kazmierczak K.M."/>
            <person name="Andrzejewski T.M."/>
            <person name="Davidsen T.M."/>
            <person name="Wayne K.J."/>
            <person name="Tettelin H."/>
            <person name="Glass J.I."/>
            <person name="Rusch D."/>
            <person name="Podicherti R."/>
            <person name="Tsui H.-C.T."/>
            <person name="Winkler M.E."/>
        </authorList>
    </citation>
    <scope>NUCLEOTIDE SEQUENCE</scope>
</reference>
<dbReference type="SUPFAM" id="SSF52540">
    <property type="entry name" value="P-loop containing nucleoside triphosphate hydrolases"/>
    <property type="match status" value="1"/>
</dbReference>
<evidence type="ECO:0000259" key="2">
    <source>
        <dbReference type="Pfam" id="PF00005"/>
    </source>
</evidence>
<feature type="domain" description="ABC transporter" evidence="2">
    <location>
        <begin position="26"/>
        <end position="61"/>
    </location>
</feature>
<dbReference type="InterPro" id="IPR003439">
    <property type="entry name" value="ABC_transporter-like_ATP-bd"/>
</dbReference>
<dbReference type="AlphaFoldDB" id="A0A382YI17"/>
<dbReference type="Pfam" id="PF00005">
    <property type="entry name" value="ABC_tran"/>
    <property type="match status" value="1"/>
</dbReference>
<dbReference type="GO" id="GO:0016887">
    <property type="term" value="F:ATP hydrolysis activity"/>
    <property type="evidence" value="ECO:0007669"/>
    <property type="project" value="InterPro"/>
</dbReference>
<dbReference type="EMBL" id="UINC01176008">
    <property type="protein sequence ID" value="SVD82932.1"/>
    <property type="molecule type" value="Genomic_DNA"/>
</dbReference>
<evidence type="ECO:0000256" key="1">
    <source>
        <dbReference type="ARBA" id="ARBA00022448"/>
    </source>
</evidence>
<keyword evidence="1" id="KW-0813">Transport</keyword>
<gene>
    <name evidence="3" type="ORF">METZ01_LOCUS435786</name>
</gene>
<dbReference type="InterPro" id="IPR027417">
    <property type="entry name" value="P-loop_NTPase"/>
</dbReference>
<proteinExistence type="predicted"/>